<accession>A0ABP9S8A9</accession>
<feature type="domain" description="MucB/RseB C-terminal" evidence="7">
    <location>
        <begin position="231"/>
        <end position="323"/>
    </location>
</feature>
<sequence length="329" mass="36589">MLRLFLIGLALFGLPALQAAEGTSGELVSADADSGELAALPWLVRMEHALNHANFQLSMVQMQRDQIRSLRYLHGVMPEGQVALLEHLNGPVKNAIRIHNTVAFLEHDVQPYSVRSDRIPGLFPGVFAGGINGLEAHYRFVEGGRNRVAGRTAQLVRIVPADQYRFQYRVWLDIDTALPLRVDTLDPDNTLLEQLLVIELHQFDKAPPLLEELSQRSWPEVLEAPRSTFELRWRFGWLPKGFTVTHYDQHRLLGLNEPVDYIALSDGLAEFSVYIGRAGRVDLPDGLTTSNGLAMATAQHGEVEVVAVGKVPLSALVNVVENIYPAEQP</sequence>
<dbReference type="InterPro" id="IPR033436">
    <property type="entry name" value="MucB/RseB_C"/>
</dbReference>
<dbReference type="InterPro" id="IPR005588">
    <property type="entry name" value="MucB_RseB"/>
</dbReference>
<dbReference type="CDD" id="cd16327">
    <property type="entry name" value="RseB"/>
    <property type="match status" value="1"/>
</dbReference>
<dbReference type="InterPro" id="IPR038484">
    <property type="entry name" value="MucB/RseB_C_sf"/>
</dbReference>
<dbReference type="Gene3D" id="2.50.20.10">
    <property type="entry name" value="Lipoprotein localisation LolA/LolB/LppX"/>
    <property type="match status" value="1"/>
</dbReference>
<reference evidence="9" key="1">
    <citation type="journal article" date="2019" name="Int. J. Syst. Evol. Microbiol.">
        <title>The Global Catalogue of Microorganisms (GCM) 10K type strain sequencing project: providing services to taxonomists for standard genome sequencing and annotation.</title>
        <authorList>
            <consortium name="The Broad Institute Genomics Platform"/>
            <consortium name="The Broad Institute Genome Sequencing Center for Infectious Disease"/>
            <person name="Wu L."/>
            <person name="Ma J."/>
        </authorList>
    </citation>
    <scope>NUCLEOTIDE SEQUENCE [LARGE SCALE GENOMIC DNA]</scope>
    <source>
        <strain evidence="9">JCM 18720</strain>
    </source>
</reference>
<name>A0ABP9S8A9_9GAMM</name>
<dbReference type="Proteomes" id="UP001501600">
    <property type="component" value="Unassembled WGS sequence"/>
</dbReference>
<dbReference type="PANTHER" id="PTHR38782">
    <property type="match status" value="1"/>
</dbReference>
<feature type="signal peptide" evidence="5">
    <location>
        <begin position="1"/>
        <end position="19"/>
    </location>
</feature>
<keyword evidence="9" id="KW-1185">Reference proteome</keyword>
<comment type="subcellular location">
    <subcellularLocation>
        <location evidence="1">Periplasm</location>
    </subcellularLocation>
</comment>
<dbReference type="Pfam" id="PF17188">
    <property type="entry name" value="MucB_RseB_C"/>
    <property type="match status" value="1"/>
</dbReference>
<feature type="chain" id="PRO_5046336643" evidence="5">
    <location>
        <begin position="20"/>
        <end position="329"/>
    </location>
</feature>
<feature type="domain" description="MucB/RseB N-terminal" evidence="6">
    <location>
        <begin position="40"/>
        <end position="219"/>
    </location>
</feature>
<evidence type="ECO:0000256" key="2">
    <source>
        <dbReference type="ARBA" id="ARBA00008150"/>
    </source>
</evidence>
<dbReference type="Pfam" id="PF03888">
    <property type="entry name" value="MucB_RseB"/>
    <property type="match status" value="1"/>
</dbReference>
<dbReference type="PIRSF" id="PIRSF005427">
    <property type="entry name" value="RseB"/>
    <property type="match status" value="1"/>
</dbReference>
<comment type="caution">
    <text evidence="8">The sequence shown here is derived from an EMBL/GenBank/DDBJ whole genome shotgun (WGS) entry which is preliminary data.</text>
</comment>
<dbReference type="InterPro" id="IPR033434">
    <property type="entry name" value="MucB/RseB_N"/>
</dbReference>
<keyword evidence="3 5" id="KW-0732">Signal</keyword>
<dbReference type="RefSeq" id="WP_345317051.1">
    <property type="nucleotide sequence ID" value="NZ_BAABLF010000013.1"/>
</dbReference>
<dbReference type="Gene3D" id="3.30.200.100">
    <property type="entry name" value="MucB/RseB, C-terminal domain"/>
    <property type="match status" value="1"/>
</dbReference>
<comment type="similarity">
    <text evidence="2">Belongs to the RseB family.</text>
</comment>
<gene>
    <name evidence="8" type="ORF">GCM10025772_21360</name>
</gene>
<evidence type="ECO:0000259" key="7">
    <source>
        <dbReference type="Pfam" id="PF17188"/>
    </source>
</evidence>
<dbReference type="PANTHER" id="PTHR38782:SF1">
    <property type="entry name" value="SIGMA-E FACTOR REGULATORY PROTEIN RSEB"/>
    <property type="match status" value="1"/>
</dbReference>
<dbReference type="EMBL" id="BAABLF010000013">
    <property type="protein sequence ID" value="GAA5192356.1"/>
    <property type="molecule type" value="Genomic_DNA"/>
</dbReference>
<evidence type="ECO:0000313" key="8">
    <source>
        <dbReference type="EMBL" id="GAA5192356.1"/>
    </source>
</evidence>
<protein>
    <submittedName>
        <fullName evidence="8">MucB/RseB C-terminal domain-containing protein</fullName>
    </submittedName>
</protein>
<evidence type="ECO:0000256" key="3">
    <source>
        <dbReference type="ARBA" id="ARBA00022729"/>
    </source>
</evidence>
<proteinExistence type="inferred from homology"/>
<evidence type="ECO:0000256" key="5">
    <source>
        <dbReference type="SAM" id="SignalP"/>
    </source>
</evidence>
<evidence type="ECO:0000259" key="6">
    <source>
        <dbReference type="Pfam" id="PF03888"/>
    </source>
</evidence>
<evidence type="ECO:0000256" key="1">
    <source>
        <dbReference type="ARBA" id="ARBA00004418"/>
    </source>
</evidence>
<evidence type="ECO:0000313" key="9">
    <source>
        <dbReference type="Proteomes" id="UP001501600"/>
    </source>
</evidence>
<evidence type="ECO:0000256" key="4">
    <source>
        <dbReference type="ARBA" id="ARBA00022764"/>
    </source>
</evidence>
<organism evidence="8 9">
    <name type="scientific">Ferrimonas gelatinilytica</name>
    <dbReference type="NCBI Taxonomy" id="1255257"/>
    <lineage>
        <taxon>Bacteria</taxon>
        <taxon>Pseudomonadati</taxon>
        <taxon>Pseudomonadota</taxon>
        <taxon>Gammaproteobacteria</taxon>
        <taxon>Alteromonadales</taxon>
        <taxon>Ferrimonadaceae</taxon>
        <taxon>Ferrimonas</taxon>
    </lineage>
</organism>
<keyword evidence="4" id="KW-0574">Periplasm</keyword>